<dbReference type="EMBL" id="BLBS01000035">
    <property type="protein sequence ID" value="GET89472.1"/>
    <property type="molecule type" value="Genomic_DNA"/>
</dbReference>
<feature type="region of interest" description="Disordered" evidence="1">
    <location>
        <begin position="121"/>
        <end position="158"/>
    </location>
</feature>
<evidence type="ECO:0000256" key="1">
    <source>
        <dbReference type="SAM" id="MobiDB-lite"/>
    </source>
</evidence>
<accession>A0A640KJ03</accession>
<dbReference type="Proteomes" id="UP000419144">
    <property type="component" value="Unassembled WGS sequence"/>
</dbReference>
<evidence type="ECO:0000313" key="2">
    <source>
        <dbReference type="EMBL" id="GET89472.1"/>
    </source>
</evidence>
<dbReference type="VEuPathDB" id="TriTrypDB:LtaPh_2610351"/>
<dbReference type="AlphaFoldDB" id="A0A640KJ03"/>
<evidence type="ECO:0000313" key="3">
    <source>
        <dbReference type="Proteomes" id="UP000419144"/>
    </source>
</evidence>
<organism evidence="2 3">
    <name type="scientific">Leishmania tarentolae</name>
    <name type="common">Sauroleishmania tarentolae</name>
    <dbReference type="NCBI Taxonomy" id="5689"/>
    <lineage>
        <taxon>Eukaryota</taxon>
        <taxon>Discoba</taxon>
        <taxon>Euglenozoa</taxon>
        <taxon>Kinetoplastea</taxon>
        <taxon>Metakinetoplastina</taxon>
        <taxon>Trypanosomatida</taxon>
        <taxon>Trypanosomatidae</taxon>
        <taxon>Leishmaniinae</taxon>
        <taxon>Leishmania</taxon>
        <taxon>lizard Leishmania</taxon>
    </lineage>
</organism>
<protein>
    <submittedName>
        <fullName evidence="2">Uncharacterized protein</fullName>
    </submittedName>
</protein>
<keyword evidence="3" id="KW-1185">Reference proteome</keyword>
<reference evidence="2" key="1">
    <citation type="submission" date="2019-11" db="EMBL/GenBank/DDBJ databases">
        <title>Leishmania tarentolae CDS.</title>
        <authorList>
            <person name="Goto Y."/>
            <person name="Yamagishi J."/>
        </authorList>
    </citation>
    <scope>NUCLEOTIDE SEQUENCE [LARGE SCALE GENOMIC DNA]</scope>
    <source>
        <strain evidence="2">Parrot Tar II</strain>
    </source>
</reference>
<sequence>MRSALPVLRLNRLGDLRLLEALRQITSLLGVPVYMTRWFAVTVAHDHKALPAEHPQKKVQCGGGDVILPPQLNGTVHHPLNVNQARHGEAAVVGAEEALCGRRRRDVLKLGRVVELAAAEAHRRASEERSGSATQHDSKRTLQYQGSGKCSWGRGGVR</sequence>
<gene>
    <name evidence="2" type="ORF">LtaPh_2610351</name>
</gene>
<feature type="compositionally biased region" description="Basic and acidic residues" evidence="1">
    <location>
        <begin position="121"/>
        <end position="140"/>
    </location>
</feature>
<proteinExistence type="predicted"/>
<comment type="caution">
    <text evidence="2">The sequence shown here is derived from an EMBL/GenBank/DDBJ whole genome shotgun (WGS) entry which is preliminary data.</text>
</comment>
<name>A0A640KJ03_LEITA</name>